<sequence>MLHRPVSLHAPRGSVAADVISQGIDALLEEYREQVPLEFLAEVLAEAERAASRAGTSAGAGAGSTDSGQTDIDRSDRTDIPFVTLDPESSTDLDQAMHLERTDTGYRVLYAIADVPLFVELGSALDAEARRRGATVYLPDRRIPLHPEVLSEGVASLLPEQDTPAFVWTFELDAAGIVTSVDLERATVRSVAKLDYDTVQQQLDAGQGHPTMQLLQEIGDLRLQQEAERGGASLNVPEQEVEAEGDHVRLTWRDLNAIEEANAQISLMTGMAAAQLMIDGGAGILRTMPPAEPQAIARFRRQTQVLGTPWEENVAYGDFLRSLDWRDAAHLALLNQATSLFRGASYVAFTRPEELPEDPAQAAIAAPYAHATAPLRRLVDRFVLLVCHAHARGQSPDPALLAALEKIPEAMRSTATKAGELERRAIELVETAALEAWVGEEFDASVIERREASEGKNGNGGAPTRVEVQLIDPPVTAWVPMDAEAGQVVRVRLGSVDPRKGKAHFVPAGPAGADAAGTPGTAGATTAQSC</sequence>
<dbReference type="Pfam" id="PF18614">
    <property type="entry name" value="RNase_II_C_S1"/>
    <property type="match status" value="1"/>
</dbReference>
<reference evidence="3 4" key="1">
    <citation type="submission" date="2020-10" db="EMBL/GenBank/DDBJ databases">
        <title>Draft genome and description of Brachybacterium epidermidis sp nov.</title>
        <authorList>
            <person name="Boxberger M."/>
            <person name="La Scola B."/>
        </authorList>
    </citation>
    <scope>NUCLEOTIDE SEQUENCE [LARGE SCALE GENOMIC DNA]</scope>
    <source>
        <strain evidence="3 4">Marseille-Q2903</strain>
    </source>
</reference>
<feature type="region of interest" description="Disordered" evidence="1">
    <location>
        <begin position="505"/>
        <end position="530"/>
    </location>
</feature>
<dbReference type="EMBL" id="JADEYR010000012">
    <property type="protein sequence ID" value="MBE9404612.1"/>
    <property type="molecule type" value="Genomic_DNA"/>
</dbReference>
<accession>A0ABR9W2E3</accession>
<protein>
    <submittedName>
        <fullName evidence="3">RNB domain-containing ribonuclease</fullName>
    </submittedName>
</protein>
<dbReference type="RefSeq" id="WP_193866357.1">
    <property type="nucleotide sequence ID" value="NZ_JADEYR010000012.1"/>
</dbReference>
<dbReference type="InterPro" id="IPR001900">
    <property type="entry name" value="RNase_II/R"/>
</dbReference>
<name>A0ABR9W2E3_9MICO</name>
<dbReference type="InterPro" id="IPR040596">
    <property type="entry name" value="RNase_II_C_S1"/>
</dbReference>
<dbReference type="SUPFAM" id="SSF50249">
    <property type="entry name" value="Nucleic acid-binding proteins"/>
    <property type="match status" value="1"/>
</dbReference>
<gene>
    <name evidence="3" type="ORF">IOE58_10600</name>
</gene>
<dbReference type="InterPro" id="IPR012340">
    <property type="entry name" value="NA-bd_OB-fold"/>
</dbReference>
<dbReference type="Pfam" id="PF00773">
    <property type="entry name" value="RNB"/>
    <property type="match status" value="1"/>
</dbReference>
<evidence type="ECO:0000313" key="3">
    <source>
        <dbReference type="EMBL" id="MBE9404612.1"/>
    </source>
</evidence>
<feature type="region of interest" description="Disordered" evidence="1">
    <location>
        <begin position="53"/>
        <end position="76"/>
    </location>
</feature>
<feature type="compositionally biased region" description="Low complexity" evidence="1">
    <location>
        <begin position="53"/>
        <end position="65"/>
    </location>
</feature>
<feature type="domain" description="RNB" evidence="2">
    <location>
        <begin position="74"/>
        <end position="393"/>
    </location>
</feature>
<evidence type="ECO:0000313" key="4">
    <source>
        <dbReference type="Proteomes" id="UP000644727"/>
    </source>
</evidence>
<feature type="compositionally biased region" description="Low complexity" evidence="1">
    <location>
        <begin position="507"/>
        <end position="530"/>
    </location>
</feature>
<evidence type="ECO:0000256" key="1">
    <source>
        <dbReference type="SAM" id="MobiDB-lite"/>
    </source>
</evidence>
<dbReference type="PANTHER" id="PTHR23355:SF42">
    <property type="entry name" value="RIBONUCLEASE II, CHLOROPLASTIC_MITOCHONDRIAL"/>
    <property type="match status" value="1"/>
</dbReference>
<organism evidence="3 4">
    <name type="scientific">Brachybacterium epidermidis</name>
    <dbReference type="NCBI Taxonomy" id="2781983"/>
    <lineage>
        <taxon>Bacteria</taxon>
        <taxon>Bacillati</taxon>
        <taxon>Actinomycetota</taxon>
        <taxon>Actinomycetes</taxon>
        <taxon>Micrococcales</taxon>
        <taxon>Dermabacteraceae</taxon>
        <taxon>Brachybacterium</taxon>
    </lineage>
</organism>
<dbReference type="Proteomes" id="UP000644727">
    <property type="component" value="Unassembled WGS sequence"/>
</dbReference>
<comment type="caution">
    <text evidence="3">The sequence shown here is derived from an EMBL/GenBank/DDBJ whole genome shotgun (WGS) entry which is preliminary data.</text>
</comment>
<proteinExistence type="predicted"/>
<dbReference type="PANTHER" id="PTHR23355">
    <property type="entry name" value="RIBONUCLEASE"/>
    <property type="match status" value="1"/>
</dbReference>
<keyword evidence="4" id="KW-1185">Reference proteome</keyword>
<evidence type="ECO:0000259" key="2">
    <source>
        <dbReference type="SMART" id="SM00955"/>
    </source>
</evidence>
<dbReference type="InterPro" id="IPR050180">
    <property type="entry name" value="RNR_Ribonuclease"/>
</dbReference>
<dbReference type="SMART" id="SM00955">
    <property type="entry name" value="RNB"/>
    <property type="match status" value="1"/>
</dbReference>